<reference evidence="5 6" key="1">
    <citation type="journal article" date="2015" name="Stand. Genomic Sci.">
        <title>Genomic Encyclopedia of Bacterial and Archaeal Type Strains, Phase III: the genomes of soil and plant-associated and newly described type strains.</title>
        <authorList>
            <person name="Whitman W.B."/>
            <person name="Woyke T."/>
            <person name="Klenk H.P."/>
            <person name="Zhou Y."/>
            <person name="Lilburn T.G."/>
            <person name="Beck B.J."/>
            <person name="De Vos P."/>
            <person name="Vandamme P."/>
            <person name="Eisen J.A."/>
            <person name="Garrity G."/>
            <person name="Hugenholtz P."/>
            <person name="Kyrpides N.C."/>
        </authorList>
    </citation>
    <scope>NUCLEOTIDE SEQUENCE [LARGE SCALE GENOMIC DNA]</scope>
    <source>
        <strain evidence="5 6">CV2</strain>
    </source>
</reference>
<feature type="active site" evidence="1">
    <location>
        <position position="237"/>
    </location>
</feature>
<keyword evidence="2" id="KW-0547">Nucleotide-binding</keyword>
<keyword evidence="6" id="KW-1185">Reference proteome</keyword>
<evidence type="ECO:0000313" key="6">
    <source>
        <dbReference type="Proteomes" id="UP000293519"/>
    </source>
</evidence>
<gene>
    <name evidence="5" type="ORF">EV141_1479</name>
</gene>
<dbReference type="InterPro" id="IPR040198">
    <property type="entry name" value="Fido_containing"/>
</dbReference>
<dbReference type="PANTHER" id="PTHR13504:SF38">
    <property type="entry name" value="FIDO DOMAIN-CONTAINING PROTEIN"/>
    <property type="match status" value="1"/>
</dbReference>
<sequence>MVSDAQRVTLPAPPAGWETRTWTPRDASSYSRRERERQTGEYRSIIPPVLANWAPDIPVELAAELDDATAALADFDSSVSARLGRESDAVGPMAAILLRSESASSSQIENLTSSARQIALAELGDVSAPNSRTIVGNVRAMEAALSLANKLTASTMLQMHHALLSQHVGMEDHAGRWRDELVWIGPGDAGPLTADFVAPHHERLPAALDDLERFMARNDLPVLLHVAVAHAQFETLHPFVDGNGRTGRALAQAMLAGKGLVTRSTVPLSAGLLIDVQGYFDALSAYRAGDAAPIVLQFAGAALVAVSRGHALVDDLADALDAAREALSGIRADAAAWRVLPLLVGQPVVNARYLTDHLGLNAVAAQRALDTLTSRGVLDEISGRRRGRAWAQPQMLAALDAYSRRFGRRGR</sequence>
<dbReference type="PROSITE" id="PS51459">
    <property type="entry name" value="FIDO"/>
    <property type="match status" value="1"/>
</dbReference>
<name>A0A4Q7LVP5_9MICO</name>
<dbReference type="PANTHER" id="PTHR13504">
    <property type="entry name" value="FIDO DOMAIN-CONTAINING PROTEIN DDB_G0283145"/>
    <property type="match status" value="1"/>
</dbReference>
<dbReference type="Pfam" id="PF02661">
    <property type="entry name" value="Fic"/>
    <property type="match status" value="1"/>
</dbReference>
<evidence type="ECO:0000256" key="1">
    <source>
        <dbReference type="PIRSR" id="PIRSR640198-1"/>
    </source>
</evidence>
<dbReference type="InterPro" id="IPR036597">
    <property type="entry name" value="Fido-like_dom_sf"/>
</dbReference>
<dbReference type="SUPFAM" id="SSF140931">
    <property type="entry name" value="Fic-like"/>
    <property type="match status" value="1"/>
</dbReference>
<accession>A0A4Q7LVP5</accession>
<dbReference type="InterPro" id="IPR003812">
    <property type="entry name" value="Fido"/>
</dbReference>
<protein>
    <submittedName>
        <fullName evidence="5">Fic family protein</fullName>
    </submittedName>
</protein>
<dbReference type="OrthoDB" id="9813719at2"/>
<comment type="caution">
    <text evidence="5">The sequence shown here is derived from an EMBL/GenBank/DDBJ whole genome shotgun (WGS) entry which is preliminary data.</text>
</comment>
<feature type="region of interest" description="Disordered" evidence="3">
    <location>
        <begin position="1"/>
        <end position="37"/>
    </location>
</feature>
<feature type="compositionally biased region" description="Polar residues" evidence="3">
    <location>
        <begin position="20"/>
        <end position="30"/>
    </location>
</feature>
<dbReference type="GO" id="GO:0005524">
    <property type="term" value="F:ATP binding"/>
    <property type="evidence" value="ECO:0007669"/>
    <property type="project" value="UniProtKB-KW"/>
</dbReference>
<evidence type="ECO:0000313" key="5">
    <source>
        <dbReference type="EMBL" id="RZS57759.1"/>
    </source>
</evidence>
<evidence type="ECO:0000259" key="4">
    <source>
        <dbReference type="PROSITE" id="PS51459"/>
    </source>
</evidence>
<evidence type="ECO:0000256" key="3">
    <source>
        <dbReference type="SAM" id="MobiDB-lite"/>
    </source>
</evidence>
<dbReference type="RefSeq" id="WP_130485285.1">
    <property type="nucleotide sequence ID" value="NZ_SGWW01000002.1"/>
</dbReference>
<proteinExistence type="predicted"/>
<keyword evidence="2" id="KW-0067">ATP-binding</keyword>
<feature type="domain" description="Fido" evidence="4">
    <location>
        <begin position="151"/>
        <end position="301"/>
    </location>
</feature>
<organism evidence="5 6">
    <name type="scientific">Microcella putealis</name>
    <dbReference type="NCBI Taxonomy" id="337005"/>
    <lineage>
        <taxon>Bacteria</taxon>
        <taxon>Bacillati</taxon>
        <taxon>Actinomycetota</taxon>
        <taxon>Actinomycetes</taxon>
        <taxon>Micrococcales</taxon>
        <taxon>Microbacteriaceae</taxon>
        <taxon>Microcella</taxon>
    </lineage>
</organism>
<dbReference type="Gene3D" id="1.10.3290.10">
    <property type="entry name" value="Fido-like domain"/>
    <property type="match status" value="1"/>
</dbReference>
<feature type="binding site" evidence="2">
    <location>
        <begin position="241"/>
        <end position="248"/>
    </location>
    <ligand>
        <name>ATP</name>
        <dbReference type="ChEBI" id="CHEBI:30616"/>
    </ligand>
</feature>
<dbReference type="AlphaFoldDB" id="A0A4Q7LVP5"/>
<dbReference type="EMBL" id="SGWW01000002">
    <property type="protein sequence ID" value="RZS57759.1"/>
    <property type="molecule type" value="Genomic_DNA"/>
</dbReference>
<dbReference type="Proteomes" id="UP000293519">
    <property type="component" value="Unassembled WGS sequence"/>
</dbReference>
<evidence type="ECO:0000256" key="2">
    <source>
        <dbReference type="PIRSR" id="PIRSR640198-2"/>
    </source>
</evidence>